<organism evidence="7 8">
    <name type="scientific">Elaeis guineensis var. tenera</name>
    <name type="common">Oil palm</name>
    <dbReference type="NCBI Taxonomy" id="51953"/>
    <lineage>
        <taxon>Eukaryota</taxon>
        <taxon>Viridiplantae</taxon>
        <taxon>Streptophyta</taxon>
        <taxon>Embryophyta</taxon>
        <taxon>Tracheophyta</taxon>
        <taxon>Spermatophyta</taxon>
        <taxon>Magnoliopsida</taxon>
        <taxon>Liliopsida</taxon>
        <taxon>Arecaceae</taxon>
        <taxon>Arecoideae</taxon>
        <taxon>Cocoseae</taxon>
        <taxon>Elaeidinae</taxon>
        <taxon>Elaeis</taxon>
    </lineage>
</organism>
<dbReference type="Pfam" id="PF02365">
    <property type="entry name" value="NAM"/>
    <property type="match status" value="1"/>
</dbReference>
<sequence length="275" mass="31678">MALINQYKDLQVDDIYYQPPYPPGLNFEPRDEELIEHYLKPKVHGENVPCNIVIDADLYKYHPKELAEKFKSFVKDTWYVFTSRIRKYANGGRPNRSAGSGYWKATGSDQEIVDKAEQRIGYKKSLVYHEGRQPSKDKTGWMMHEYRIDGSHKRANPEDKTMLLDNWVLCKIYYKPIHQSGGSRDNGAVEKDTSLEENVEGNPKMQLEENPTEQPKENPTEQPPQNSEPLAEPPEENPTVQTPQNSEPLAESPLDLPFVDFHFMGSPKYYAMGLL</sequence>
<dbReference type="OrthoDB" id="910810at2759"/>
<feature type="compositionally biased region" description="Polar residues" evidence="5">
    <location>
        <begin position="238"/>
        <end position="247"/>
    </location>
</feature>
<dbReference type="KEGG" id="egu:105034812"/>
<dbReference type="AlphaFoldDB" id="A0A6I9QGU1"/>
<dbReference type="Gene3D" id="2.170.150.80">
    <property type="entry name" value="NAC domain"/>
    <property type="match status" value="1"/>
</dbReference>
<evidence type="ECO:0000256" key="2">
    <source>
        <dbReference type="ARBA" id="ARBA00023125"/>
    </source>
</evidence>
<evidence type="ECO:0000256" key="4">
    <source>
        <dbReference type="ARBA" id="ARBA00023242"/>
    </source>
</evidence>
<dbReference type="RefSeq" id="XP_010908409.2">
    <property type="nucleotide sequence ID" value="XM_010910107.3"/>
</dbReference>
<protein>
    <submittedName>
        <fullName evidence="8">NAC transcription factor 29</fullName>
    </submittedName>
</protein>
<name>A0A6I9QGU1_ELAGV</name>
<keyword evidence="7" id="KW-1185">Reference proteome</keyword>
<dbReference type="PANTHER" id="PTHR31719">
    <property type="entry name" value="NAC TRANSCRIPTION FACTOR 56"/>
    <property type="match status" value="1"/>
</dbReference>
<keyword evidence="4" id="KW-0539">Nucleus</keyword>
<keyword evidence="3" id="KW-0804">Transcription</keyword>
<dbReference type="Proteomes" id="UP000504607">
    <property type="component" value="Unplaced"/>
</dbReference>
<proteinExistence type="predicted"/>
<reference evidence="8" key="1">
    <citation type="submission" date="2025-08" db="UniProtKB">
        <authorList>
            <consortium name="RefSeq"/>
        </authorList>
    </citation>
    <scope>IDENTIFICATION</scope>
</reference>
<evidence type="ECO:0000256" key="5">
    <source>
        <dbReference type="SAM" id="MobiDB-lite"/>
    </source>
</evidence>
<evidence type="ECO:0000259" key="6">
    <source>
        <dbReference type="PROSITE" id="PS51005"/>
    </source>
</evidence>
<dbReference type="PROSITE" id="PS51005">
    <property type="entry name" value="NAC"/>
    <property type="match status" value="1"/>
</dbReference>
<dbReference type="GO" id="GO:0003677">
    <property type="term" value="F:DNA binding"/>
    <property type="evidence" value="ECO:0007669"/>
    <property type="project" value="UniProtKB-KW"/>
</dbReference>
<evidence type="ECO:0000313" key="8">
    <source>
        <dbReference type="RefSeq" id="XP_010908409.2"/>
    </source>
</evidence>
<dbReference type="GeneID" id="105034812"/>
<dbReference type="PANTHER" id="PTHR31719:SF179">
    <property type="entry name" value="OS08G0148400 PROTEIN"/>
    <property type="match status" value="1"/>
</dbReference>
<dbReference type="GO" id="GO:0006355">
    <property type="term" value="P:regulation of DNA-templated transcription"/>
    <property type="evidence" value="ECO:0007669"/>
    <property type="project" value="InterPro"/>
</dbReference>
<dbReference type="InterPro" id="IPR036093">
    <property type="entry name" value="NAC_dom_sf"/>
</dbReference>
<feature type="domain" description="NAC" evidence="6">
    <location>
        <begin position="21"/>
        <end position="175"/>
    </location>
</feature>
<feature type="region of interest" description="Disordered" evidence="5">
    <location>
        <begin position="180"/>
        <end position="253"/>
    </location>
</feature>
<keyword evidence="2" id="KW-0238">DNA-binding</keyword>
<evidence type="ECO:0000256" key="3">
    <source>
        <dbReference type="ARBA" id="ARBA00023163"/>
    </source>
</evidence>
<evidence type="ECO:0000256" key="1">
    <source>
        <dbReference type="ARBA" id="ARBA00023015"/>
    </source>
</evidence>
<gene>
    <name evidence="8" type="primary">LOC105034812</name>
</gene>
<evidence type="ECO:0000313" key="7">
    <source>
        <dbReference type="Proteomes" id="UP000504607"/>
    </source>
</evidence>
<dbReference type="InterPro" id="IPR003441">
    <property type="entry name" value="NAC-dom"/>
</dbReference>
<dbReference type="SUPFAM" id="SSF101941">
    <property type="entry name" value="NAC domain"/>
    <property type="match status" value="1"/>
</dbReference>
<dbReference type="InParanoid" id="A0A6I9QGU1"/>
<accession>A0A6I9QGU1</accession>
<keyword evidence="1" id="KW-0805">Transcription regulation</keyword>